<name>A0ACC0V4D9_9HYPO</name>
<organism evidence="1 2">
    <name type="scientific">Trichothecium roseum</name>
    <dbReference type="NCBI Taxonomy" id="47278"/>
    <lineage>
        <taxon>Eukaryota</taxon>
        <taxon>Fungi</taxon>
        <taxon>Dikarya</taxon>
        <taxon>Ascomycota</taxon>
        <taxon>Pezizomycotina</taxon>
        <taxon>Sordariomycetes</taxon>
        <taxon>Hypocreomycetidae</taxon>
        <taxon>Hypocreales</taxon>
        <taxon>Hypocreales incertae sedis</taxon>
        <taxon>Trichothecium</taxon>
    </lineage>
</organism>
<dbReference type="EMBL" id="CM047943">
    <property type="protein sequence ID" value="KAI9900688.1"/>
    <property type="molecule type" value="Genomic_DNA"/>
</dbReference>
<gene>
    <name evidence="1" type="ORF">N3K66_004950</name>
</gene>
<proteinExistence type="predicted"/>
<keyword evidence="2" id="KW-1185">Reference proteome</keyword>
<accession>A0ACC0V4D9</accession>
<sequence>MVNQEDRDDGEPPETTPQWHTLECVDPGYYATTPTRSLLIFLLLSLQTFAQSLMGTCIFVILPVIALDTNATVGQSLGFGVVYLLTSTLAQPVFKELSFVFGRRVPFTLGAALFVLGTALCGWAKTPLHLLIARGIQGVGAGGPIPIEALILTDLFDMRQRAKWVSFLNIAWTIGTVSGPLIGGLLVRPESIGWRWVFWITVPVISLCLIGGLLMLGYDRNRRRGISYAFLLKKVDYIGLLSFLCGTPMIVGPLNLTGSIFPWNRWCIYVVLALGLACFICLGIHVSSTSRQRRLCGGACLVPPTKPLFRPSLFTCKESVASFVCTTIHSMVMWIILHYLSIYILGIKGVSPLMAGLWALPGTLSVAPAAIQVGIVVRRTGEYRGFLLAGWIMTCCTFVALLGVKQGSPPALIMIINLSAGLSLGILVPALSTAVQASVSRAESGQATCMNLQLRPAGQCLGTTLGLAAFSHGLFAGAKSMKLAPELAEGIMKTMGAKMQFGSKPVDSITSGIMMSALKNVWIMGLSFSILALVLMGTCGPKNSLPADRLVGWDRISEGRDNTSEITGERAVPERAEGEAGGVRGEPTQSVELQTLPPPAYQTGWSRGHSGDESSNYDEARETRESWDSIESWEPDEAYQGPQPATSSKKMV</sequence>
<reference evidence="1" key="1">
    <citation type="submission" date="2022-10" db="EMBL/GenBank/DDBJ databases">
        <title>Complete Genome of Trichothecium roseum strain YXFP-22015, a Plant Pathogen Isolated from Citrus.</title>
        <authorList>
            <person name="Wang Y."/>
            <person name="Zhu L."/>
        </authorList>
    </citation>
    <scope>NUCLEOTIDE SEQUENCE</scope>
    <source>
        <strain evidence="1">YXFP-22015</strain>
    </source>
</reference>
<evidence type="ECO:0000313" key="1">
    <source>
        <dbReference type="EMBL" id="KAI9900688.1"/>
    </source>
</evidence>
<dbReference type="Proteomes" id="UP001163324">
    <property type="component" value="Chromosome 4"/>
</dbReference>
<protein>
    <submittedName>
        <fullName evidence="1">Uncharacterized protein</fullName>
    </submittedName>
</protein>
<evidence type="ECO:0000313" key="2">
    <source>
        <dbReference type="Proteomes" id="UP001163324"/>
    </source>
</evidence>
<comment type="caution">
    <text evidence="1">The sequence shown here is derived from an EMBL/GenBank/DDBJ whole genome shotgun (WGS) entry which is preliminary data.</text>
</comment>